<evidence type="ECO:0000313" key="3">
    <source>
        <dbReference type="Proteomes" id="UP001501237"/>
    </source>
</evidence>
<evidence type="ECO:0000256" key="1">
    <source>
        <dbReference type="SAM" id="MobiDB-lite"/>
    </source>
</evidence>
<gene>
    <name evidence="2" type="ORF">GCM10010468_31150</name>
</gene>
<proteinExistence type="predicted"/>
<evidence type="ECO:0000313" key="2">
    <source>
        <dbReference type="EMBL" id="GAA3212068.1"/>
    </source>
</evidence>
<protein>
    <submittedName>
        <fullName evidence="2">Uncharacterized protein</fullName>
    </submittedName>
</protein>
<feature type="compositionally biased region" description="Low complexity" evidence="1">
    <location>
        <begin position="50"/>
        <end position="60"/>
    </location>
</feature>
<comment type="caution">
    <text evidence="2">The sequence shown here is derived from an EMBL/GenBank/DDBJ whole genome shotgun (WGS) entry which is preliminary data.</text>
</comment>
<sequence>MPTPAITQAITAPNTPVAWAKFRGSENTPAPTIDPTTIAVRVGNGILRRSSVPASSVPAPFVTGGHQGRPPRPFPARRSRPPGSPGRGRSRHHS</sequence>
<reference evidence="3" key="1">
    <citation type="journal article" date="2019" name="Int. J. Syst. Evol. Microbiol.">
        <title>The Global Catalogue of Microorganisms (GCM) 10K type strain sequencing project: providing services to taxonomists for standard genome sequencing and annotation.</title>
        <authorList>
            <consortium name="The Broad Institute Genomics Platform"/>
            <consortium name="The Broad Institute Genome Sequencing Center for Infectious Disease"/>
            <person name="Wu L."/>
            <person name="Ma J."/>
        </authorList>
    </citation>
    <scope>NUCLEOTIDE SEQUENCE [LARGE SCALE GENOMIC DNA]</scope>
    <source>
        <strain evidence="3">JCM 9377</strain>
    </source>
</reference>
<keyword evidence="3" id="KW-1185">Reference proteome</keyword>
<organism evidence="2 3">
    <name type="scientific">Actinocorallia longicatena</name>
    <dbReference type="NCBI Taxonomy" id="111803"/>
    <lineage>
        <taxon>Bacteria</taxon>
        <taxon>Bacillati</taxon>
        <taxon>Actinomycetota</taxon>
        <taxon>Actinomycetes</taxon>
        <taxon>Streptosporangiales</taxon>
        <taxon>Thermomonosporaceae</taxon>
        <taxon>Actinocorallia</taxon>
    </lineage>
</organism>
<dbReference type="Proteomes" id="UP001501237">
    <property type="component" value="Unassembled WGS sequence"/>
</dbReference>
<feature type="region of interest" description="Disordered" evidence="1">
    <location>
        <begin position="50"/>
        <end position="94"/>
    </location>
</feature>
<dbReference type="EMBL" id="BAAAUV010000007">
    <property type="protein sequence ID" value="GAA3212068.1"/>
    <property type="molecule type" value="Genomic_DNA"/>
</dbReference>
<name>A0ABP6Q9P6_9ACTN</name>
<accession>A0ABP6Q9P6</accession>